<keyword evidence="3" id="KW-1185">Reference proteome</keyword>
<accession>A0ABY8L987</accession>
<reference evidence="2 3" key="1">
    <citation type="submission" date="2023-04" db="EMBL/GenBank/DDBJ databases">
        <title>Jannaschia ovalis sp. nov., a marine bacterium isolated from sea tidal flat.</title>
        <authorList>
            <person name="Kwon D.Y."/>
            <person name="Kim J.-J."/>
        </authorList>
    </citation>
    <scope>NUCLEOTIDE SEQUENCE [LARGE SCALE GENOMIC DNA]</scope>
    <source>
        <strain evidence="2 3">GRR-S6-38</strain>
    </source>
</reference>
<proteinExistence type="predicted"/>
<dbReference type="InterPro" id="IPR037401">
    <property type="entry name" value="SnoaL-like"/>
</dbReference>
<protein>
    <submittedName>
        <fullName evidence="2">Ester cyclase</fullName>
    </submittedName>
</protein>
<name>A0ABY8L987_9RHOB</name>
<feature type="domain" description="SnoaL-like" evidence="1">
    <location>
        <begin position="185"/>
        <end position="297"/>
    </location>
</feature>
<dbReference type="SUPFAM" id="SSF54427">
    <property type="entry name" value="NTF2-like"/>
    <property type="match status" value="2"/>
</dbReference>
<dbReference type="Proteomes" id="UP001243420">
    <property type="component" value="Chromosome"/>
</dbReference>
<dbReference type="Pfam" id="PF12680">
    <property type="entry name" value="SnoaL_2"/>
    <property type="match status" value="1"/>
</dbReference>
<organism evidence="2 3">
    <name type="scientific">Jannaschia ovalis</name>
    <dbReference type="NCBI Taxonomy" id="3038773"/>
    <lineage>
        <taxon>Bacteria</taxon>
        <taxon>Pseudomonadati</taxon>
        <taxon>Pseudomonadota</taxon>
        <taxon>Alphaproteobacteria</taxon>
        <taxon>Rhodobacterales</taxon>
        <taxon>Roseobacteraceae</taxon>
        <taxon>Jannaschia</taxon>
    </lineage>
</organism>
<dbReference type="EMBL" id="CP122537">
    <property type="protein sequence ID" value="WGH77920.1"/>
    <property type="molecule type" value="Genomic_DNA"/>
</dbReference>
<evidence type="ECO:0000259" key="1">
    <source>
        <dbReference type="Pfam" id="PF12680"/>
    </source>
</evidence>
<evidence type="ECO:0000313" key="2">
    <source>
        <dbReference type="EMBL" id="WGH77920.1"/>
    </source>
</evidence>
<evidence type="ECO:0000313" key="3">
    <source>
        <dbReference type="Proteomes" id="UP001243420"/>
    </source>
</evidence>
<gene>
    <name evidence="2" type="ORF">P8627_12875</name>
</gene>
<dbReference type="InterPro" id="IPR032710">
    <property type="entry name" value="NTF2-like_dom_sf"/>
</dbReference>
<dbReference type="InterPro" id="IPR009959">
    <property type="entry name" value="Cyclase_SnoaL-like"/>
</dbReference>
<dbReference type="Gene3D" id="3.10.450.50">
    <property type="match status" value="2"/>
</dbReference>
<sequence>MTDADEGFRRSAWQVLARWTAGEDVLAADLAAEAAAPFGRLDAAGLGRLTAELRRALPDLERRDDIFLAGANHPDDRWQAPRPPRVVACLGSYLGTFREPFAGIPPTGGVVTLPFGEAHAIEDGRIRASWLIWDLPALMRQAGCWPMSPPLGAPGHWPGPRGGGGVRLAPSPETGALASVLEMHAVMNAFDGGDIATIDMRHWHPDFTYWAGGNIGACRGVAGFRAHHQVPYRRAFRKAQGAGHFARLSDGPFAMTGGDVAVTHDGADYMGLPATGRAMRFRVMDFYRFGSDGLIAENWLPNDTIGLMAQMGVDVMARMRHLTGQPRLTL</sequence>
<dbReference type="PANTHER" id="PTHR38436:SF1">
    <property type="entry name" value="ESTER CYCLASE"/>
    <property type="match status" value="1"/>
</dbReference>
<dbReference type="PANTHER" id="PTHR38436">
    <property type="entry name" value="POLYKETIDE CYCLASE SNOAL-LIKE DOMAIN"/>
    <property type="match status" value="1"/>
</dbReference>
<dbReference type="RefSeq" id="WP_279964540.1">
    <property type="nucleotide sequence ID" value="NZ_CP122537.1"/>
</dbReference>
<dbReference type="Pfam" id="PF07366">
    <property type="entry name" value="SnoaL"/>
    <property type="match status" value="1"/>
</dbReference>